<dbReference type="Proteomes" id="UP000694941">
    <property type="component" value="Unplaced"/>
</dbReference>
<evidence type="ECO:0000313" key="4">
    <source>
        <dbReference type="RefSeq" id="XP_013786277.1"/>
    </source>
</evidence>
<keyword evidence="2" id="KW-0472">Membrane</keyword>
<organism evidence="3 4">
    <name type="scientific">Limulus polyphemus</name>
    <name type="common">Atlantic horseshoe crab</name>
    <dbReference type="NCBI Taxonomy" id="6850"/>
    <lineage>
        <taxon>Eukaryota</taxon>
        <taxon>Metazoa</taxon>
        <taxon>Ecdysozoa</taxon>
        <taxon>Arthropoda</taxon>
        <taxon>Chelicerata</taxon>
        <taxon>Merostomata</taxon>
        <taxon>Xiphosura</taxon>
        <taxon>Limulidae</taxon>
        <taxon>Limulus</taxon>
    </lineage>
</organism>
<gene>
    <name evidence="4" type="primary">LOC106470278</name>
</gene>
<dbReference type="RefSeq" id="XP_013786277.1">
    <property type="nucleotide sequence ID" value="XM_013930823.2"/>
</dbReference>
<protein>
    <submittedName>
        <fullName evidence="4">Uncharacterized protein LOC106470278</fullName>
    </submittedName>
</protein>
<evidence type="ECO:0000313" key="3">
    <source>
        <dbReference type="Proteomes" id="UP000694941"/>
    </source>
</evidence>
<keyword evidence="2" id="KW-0812">Transmembrane</keyword>
<feature type="compositionally biased region" description="Basic and acidic residues" evidence="1">
    <location>
        <begin position="49"/>
        <end position="59"/>
    </location>
</feature>
<dbReference type="GeneID" id="106470278"/>
<keyword evidence="2" id="KW-1133">Transmembrane helix</keyword>
<feature type="compositionally biased region" description="Basic residues" evidence="1">
    <location>
        <begin position="128"/>
        <end position="146"/>
    </location>
</feature>
<evidence type="ECO:0000256" key="1">
    <source>
        <dbReference type="SAM" id="MobiDB-lite"/>
    </source>
</evidence>
<reference evidence="4" key="1">
    <citation type="submission" date="2025-08" db="UniProtKB">
        <authorList>
            <consortium name="RefSeq"/>
        </authorList>
    </citation>
    <scope>IDENTIFICATION</scope>
    <source>
        <tissue evidence="4">Muscle</tissue>
    </source>
</reference>
<feature type="compositionally biased region" description="Basic residues" evidence="1">
    <location>
        <begin position="88"/>
        <end position="104"/>
    </location>
</feature>
<sequence length="274" mass="30296">MEAETRLSTPTESDAVSVAVMTIVSGGLSSSLCDKGVQVDEPRRISNYEHVNGEYREPPGTKNLLWRQDSDRSDSVRSVDQHTSNSQKSRRSGQRNSRRLRRSVSAREGERAIPRPKVNRSISERREHPNRHHRRASQRGNQRGRRTSNSGIDDPNHPSFQNALKNNDDFSTHGSGKINETVAVEIGLAEAKGVSPKETRRRQIVFAVVLISLGILTASVLLVAITLLITPATDNVVRKENQEIYRVWSSTSAPQEGAQGAIFNQTVSSTGRPG</sequence>
<accession>A0ABM1BPQ0</accession>
<keyword evidence="3" id="KW-1185">Reference proteome</keyword>
<proteinExistence type="predicted"/>
<feature type="transmembrane region" description="Helical" evidence="2">
    <location>
        <begin position="204"/>
        <end position="229"/>
    </location>
</feature>
<feature type="compositionally biased region" description="Basic and acidic residues" evidence="1">
    <location>
        <begin position="68"/>
        <end position="80"/>
    </location>
</feature>
<evidence type="ECO:0000256" key="2">
    <source>
        <dbReference type="SAM" id="Phobius"/>
    </source>
</evidence>
<feature type="region of interest" description="Disordered" evidence="1">
    <location>
        <begin position="49"/>
        <end position="175"/>
    </location>
</feature>
<name>A0ABM1BPQ0_LIMPO</name>